<dbReference type="EMBL" id="PQFF01000130">
    <property type="protein sequence ID" value="RHZ79970.1"/>
    <property type="molecule type" value="Genomic_DNA"/>
</dbReference>
<dbReference type="OrthoDB" id="10500673at2759"/>
<organism evidence="1 2">
    <name type="scientific">Diversispora epigaea</name>
    <dbReference type="NCBI Taxonomy" id="1348612"/>
    <lineage>
        <taxon>Eukaryota</taxon>
        <taxon>Fungi</taxon>
        <taxon>Fungi incertae sedis</taxon>
        <taxon>Mucoromycota</taxon>
        <taxon>Glomeromycotina</taxon>
        <taxon>Glomeromycetes</taxon>
        <taxon>Diversisporales</taxon>
        <taxon>Diversisporaceae</taxon>
        <taxon>Diversispora</taxon>
    </lineage>
</organism>
<evidence type="ECO:0000313" key="2">
    <source>
        <dbReference type="Proteomes" id="UP000266861"/>
    </source>
</evidence>
<evidence type="ECO:0000313" key="1">
    <source>
        <dbReference type="EMBL" id="RHZ79970.1"/>
    </source>
</evidence>
<keyword evidence="2" id="KW-1185">Reference proteome</keyword>
<sequence length="88" mass="10113">MRRVRQLHFPTGNLPQTHNIGRCFNKITTSIRHIFNNVRMCSYRDAKLFSTETQGTCCAFGKIKLTSASDTIILNDLFTRNDDIGKDF</sequence>
<reference evidence="1 2" key="1">
    <citation type="submission" date="2018-08" db="EMBL/GenBank/DDBJ databases">
        <title>Genome and evolution of the arbuscular mycorrhizal fungus Diversispora epigaea (formerly Glomus versiforme) and its bacterial endosymbionts.</title>
        <authorList>
            <person name="Sun X."/>
            <person name="Fei Z."/>
            <person name="Harrison M."/>
        </authorList>
    </citation>
    <scope>NUCLEOTIDE SEQUENCE [LARGE SCALE GENOMIC DNA]</scope>
    <source>
        <strain evidence="1 2">IT104</strain>
    </source>
</reference>
<comment type="caution">
    <text evidence="1">The sequence shown here is derived from an EMBL/GenBank/DDBJ whole genome shotgun (WGS) entry which is preliminary data.</text>
</comment>
<name>A0A397J523_9GLOM</name>
<proteinExistence type="predicted"/>
<dbReference type="AlphaFoldDB" id="A0A397J523"/>
<protein>
    <submittedName>
        <fullName evidence="1">Uncharacterized protein</fullName>
    </submittedName>
</protein>
<dbReference type="Proteomes" id="UP000266861">
    <property type="component" value="Unassembled WGS sequence"/>
</dbReference>
<accession>A0A397J523</accession>
<gene>
    <name evidence="1" type="ORF">Glove_139g210</name>
</gene>